<dbReference type="EMBL" id="CM020618">
    <property type="protein sequence ID" value="KAK1861495.1"/>
    <property type="molecule type" value="Genomic_DNA"/>
</dbReference>
<reference evidence="1" key="1">
    <citation type="submission" date="2019-11" db="EMBL/GenBank/DDBJ databases">
        <title>Nori genome reveals adaptations in red seaweeds to the harsh intertidal environment.</title>
        <authorList>
            <person name="Wang D."/>
            <person name="Mao Y."/>
        </authorList>
    </citation>
    <scope>NUCLEOTIDE SEQUENCE</scope>
    <source>
        <tissue evidence="1">Gametophyte</tissue>
    </source>
</reference>
<name>A0ACC3BU63_PYRYE</name>
<evidence type="ECO:0000313" key="1">
    <source>
        <dbReference type="EMBL" id="KAK1861495.1"/>
    </source>
</evidence>
<evidence type="ECO:0000313" key="2">
    <source>
        <dbReference type="Proteomes" id="UP000798662"/>
    </source>
</evidence>
<dbReference type="Proteomes" id="UP000798662">
    <property type="component" value="Chromosome 1"/>
</dbReference>
<protein>
    <submittedName>
        <fullName evidence="1">Uncharacterized protein</fullName>
    </submittedName>
</protein>
<comment type="caution">
    <text evidence="1">The sequence shown here is derived from an EMBL/GenBank/DDBJ whole genome shotgun (WGS) entry which is preliminary data.</text>
</comment>
<proteinExistence type="predicted"/>
<gene>
    <name evidence="1" type="ORF">I4F81_004079</name>
</gene>
<sequence>MDHAAARIIDDRHDHGDRAGAWRSWCRLLSRTACALTLGRGRALPAPNSLMGITAVLPSESRSRSSIARSATGVLTSASVALACVFSFLLGTALPRSLVFPSTTEAGSARLRSPTASSFPLADRCLGDDTSATASVRPDWRGVDFDGGYCARLLGNLRPGLRYCVQDADFVGCADGVPRAFSQFRQDYVLYKNHFAHLTGRRGTYADIAANEAVRISNTAFYDRCLNWRGVCVEANPSYHEELWRMRSCDLVPTCVSATDGEVVNFTLAEGIGGITATNKNPVGGKPEITLRCTTAAKALARSALTHIDYLSLDVEGHELPVLQGIDWNVTQINVITVELSQALGEPIKELLANQGFRILDLRGNDDEHIDADDTVFVHSSVVWGSPV</sequence>
<keyword evidence="2" id="KW-1185">Reference proteome</keyword>
<accession>A0ACC3BU63</accession>
<organism evidence="1 2">
    <name type="scientific">Pyropia yezoensis</name>
    <name type="common">Susabi-nori</name>
    <name type="synonym">Porphyra yezoensis</name>
    <dbReference type="NCBI Taxonomy" id="2788"/>
    <lineage>
        <taxon>Eukaryota</taxon>
        <taxon>Rhodophyta</taxon>
        <taxon>Bangiophyceae</taxon>
        <taxon>Bangiales</taxon>
        <taxon>Bangiaceae</taxon>
        <taxon>Pyropia</taxon>
    </lineage>
</organism>